<comment type="cofactor">
    <cofactor evidence="1 4 5">
        <name>pyridoxal 5'-phosphate</name>
        <dbReference type="ChEBI" id="CHEBI:597326"/>
    </cofactor>
</comment>
<dbReference type="NCBIfam" id="TIGR00492">
    <property type="entry name" value="alr"/>
    <property type="match status" value="1"/>
</dbReference>
<dbReference type="InterPro" id="IPR001608">
    <property type="entry name" value="Ala_racemase_N"/>
</dbReference>
<dbReference type="InterPro" id="IPR009006">
    <property type="entry name" value="Ala_racemase/Decarboxylase_C"/>
</dbReference>
<protein>
    <recommendedName>
        <fullName evidence="4">Alanine racemase</fullName>
        <ecNumber evidence="4">5.1.1.1</ecNumber>
    </recommendedName>
</protein>
<dbReference type="Pfam" id="PF01168">
    <property type="entry name" value="Ala_racemase_N"/>
    <property type="match status" value="1"/>
</dbReference>
<feature type="binding site" evidence="4 6">
    <location>
        <position position="141"/>
    </location>
    <ligand>
        <name>substrate</name>
    </ligand>
</feature>
<evidence type="ECO:0000256" key="1">
    <source>
        <dbReference type="ARBA" id="ARBA00001933"/>
    </source>
</evidence>
<accession>A0A316A136</accession>
<dbReference type="EMBL" id="UHJJ01000002">
    <property type="protein sequence ID" value="SUQ13202.1"/>
    <property type="molecule type" value="Genomic_DNA"/>
</dbReference>
<evidence type="ECO:0000256" key="5">
    <source>
        <dbReference type="PIRSR" id="PIRSR600821-50"/>
    </source>
</evidence>
<dbReference type="Pfam" id="PF00842">
    <property type="entry name" value="Ala_racemase_C"/>
    <property type="match status" value="1"/>
</dbReference>
<evidence type="ECO:0000259" key="7">
    <source>
        <dbReference type="SMART" id="SM01005"/>
    </source>
</evidence>
<feature type="active site" description="Proton acceptor; specific for D-alanine" evidence="4">
    <location>
        <position position="47"/>
    </location>
</feature>
<comment type="function">
    <text evidence="4">Catalyzes the interconversion of L-alanine and D-alanine. May also act on other amino acids.</text>
</comment>
<dbReference type="SMART" id="SM01005">
    <property type="entry name" value="Ala_racemase_C"/>
    <property type="match status" value="1"/>
</dbReference>
<dbReference type="SUPFAM" id="SSF50621">
    <property type="entry name" value="Alanine racemase C-terminal domain-like"/>
    <property type="match status" value="1"/>
</dbReference>
<dbReference type="InterPro" id="IPR000821">
    <property type="entry name" value="Ala_racemase"/>
</dbReference>
<comment type="pathway">
    <text evidence="4">Amino-acid biosynthesis; D-alanine biosynthesis; D-alanine from L-alanine: step 1/1.</text>
</comment>
<dbReference type="Gene3D" id="2.40.37.10">
    <property type="entry name" value="Lyase, Ornithine Decarboxylase, Chain A, domain 1"/>
    <property type="match status" value="1"/>
</dbReference>
<keyword evidence="2 4" id="KW-0663">Pyridoxal phosphate</keyword>
<dbReference type="Proteomes" id="UP000254051">
    <property type="component" value="Unassembled WGS sequence"/>
</dbReference>
<keyword evidence="3 4" id="KW-0413">Isomerase</keyword>
<dbReference type="NCBIfam" id="NF033131">
    <property type="entry name" value="vanT-G-Cterm"/>
    <property type="match status" value="1"/>
</dbReference>
<comment type="catalytic activity">
    <reaction evidence="4">
        <text>L-alanine = D-alanine</text>
        <dbReference type="Rhea" id="RHEA:20249"/>
        <dbReference type="ChEBI" id="CHEBI:57416"/>
        <dbReference type="ChEBI" id="CHEBI:57972"/>
        <dbReference type="EC" id="5.1.1.1"/>
    </reaction>
</comment>
<feature type="domain" description="Alanine racemase C-terminal" evidence="7">
    <location>
        <begin position="253"/>
        <end position="379"/>
    </location>
</feature>
<dbReference type="GO" id="GO:0008784">
    <property type="term" value="F:alanine racemase activity"/>
    <property type="evidence" value="ECO:0007669"/>
    <property type="project" value="UniProtKB-UniRule"/>
</dbReference>
<proteinExistence type="inferred from homology"/>
<feature type="active site" description="Proton acceptor; specific for L-alanine" evidence="4">
    <location>
        <position position="274"/>
    </location>
</feature>
<feature type="binding site" evidence="4 6">
    <location>
        <position position="323"/>
    </location>
    <ligand>
        <name>substrate</name>
    </ligand>
</feature>
<evidence type="ECO:0000256" key="4">
    <source>
        <dbReference type="HAMAP-Rule" id="MF_01201"/>
    </source>
</evidence>
<evidence type="ECO:0000313" key="8">
    <source>
        <dbReference type="EMBL" id="SUQ13202.1"/>
    </source>
</evidence>
<dbReference type="GO" id="GO:0030170">
    <property type="term" value="F:pyridoxal phosphate binding"/>
    <property type="evidence" value="ECO:0007669"/>
    <property type="project" value="UniProtKB-UniRule"/>
</dbReference>
<dbReference type="PRINTS" id="PR00992">
    <property type="entry name" value="ALARACEMASE"/>
</dbReference>
<dbReference type="GO" id="GO:0030632">
    <property type="term" value="P:D-alanine biosynthetic process"/>
    <property type="evidence" value="ECO:0007669"/>
    <property type="project" value="UniProtKB-UniRule"/>
</dbReference>
<dbReference type="HAMAP" id="MF_01201">
    <property type="entry name" value="Ala_racemase"/>
    <property type="match status" value="1"/>
</dbReference>
<evidence type="ECO:0000256" key="6">
    <source>
        <dbReference type="PIRSR" id="PIRSR600821-52"/>
    </source>
</evidence>
<organism evidence="8 9">
    <name type="scientific">Faecalicatena contorta</name>
    <dbReference type="NCBI Taxonomy" id="39482"/>
    <lineage>
        <taxon>Bacteria</taxon>
        <taxon>Bacillati</taxon>
        <taxon>Bacillota</taxon>
        <taxon>Clostridia</taxon>
        <taxon>Lachnospirales</taxon>
        <taxon>Lachnospiraceae</taxon>
        <taxon>Faecalicatena</taxon>
    </lineage>
</organism>
<dbReference type="GO" id="GO:0005829">
    <property type="term" value="C:cytosol"/>
    <property type="evidence" value="ECO:0007669"/>
    <property type="project" value="TreeGrafter"/>
</dbReference>
<dbReference type="InterPro" id="IPR029066">
    <property type="entry name" value="PLP-binding_barrel"/>
</dbReference>
<dbReference type="EC" id="5.1.1.1" evidence="4"/>
<reference evidence="9" key="1">
    <citation type="submission" date="2017-07" db="EMBL/GenBank/DDBJ databases">
        <authorList>
            <person name="Varghese N."/>
            <person name="Submissions S."/>
        </authorList>
    </citation>
    <scope>NUCLEOTIDE SEQUENCE [LARGE SCALE GENOMIC DNA]</scope>
    <source>
        <strain evidence="9">NLAE-zl-C134</strain>
    </source>
</reference>
<keyword evidence="9" id="KW-1185">Reference proteome</keyword>
<dbReference type="InterPro" id="IPR011079">
    <property type="entry name" value="Ala_racemase_C"/>
</dbReference>
<dbReference type="UniPathway" id="UPA00042">
    <property type="reaction ID" value="UER00497"/>
</dbReference>
<name>A0A316A136_9FIRM</name>
<evidence type="ECO:0000313" key="9">
    <source>
        <dbReference type="Proteomes" id="UP000254051"/>
    </source>
</evidence>
<comment type="similarity">
    <text evidence="4">Belongs to the alanine racemase family.</text>
</comment>
<dbReference type="FunFam" id="3.20.20.10:FF:000002">
    <property type="entry name" value="Alanine racemase"/>
    <property type="match status" value="1"/>
</dbReference>
<dbReference type="PROSITE" id="PS00395">
    <property type="entry name" value="ALANINE_RACEMASE"/>
    <property type="match status" value="1"/>
</dbReference>
<dbReference type="SUPFAM" id="SSF51419">
    <property type="entry name" value="PLP-binding barrel"/>
    <property type="match status" value="1"/>
</dbReference>
<evidence type="ECO:0000256" key="3">
    <source>
        <dbReference type="ARBA" id="ARBA00023235"/>
    </source>
</evidence>
<dbReference type="PANTHER" id="PTHR30511">
    <property type="entry name" value="ALANINE RACEMASE"/>
    <property type="match status" value="1"/>
</dbReference>
<dbReference type="PANTHER" id="PTHR30511:SF0">
    <property type="entry name" value="ALANINE RACEMASE, CATABOLIC-RELATED"/>
    <property type="match status" value="1"/>
</dbReference>
<feature type="modified residue" description="N6-(pyridoxal phosphate)lysine" evidence="4 5">
    <location>
        <position position="47"/>
    </location>
</feature>
<evidence type="ECO:0000256" key="2">
    <source>
        <dbReference type="ARBA" id="ARBA00022898"/>
    </source>
</evidence>
<sequence>MKSSKAKPYITDDERAWIEIDLNNLKHNVKILRNAMHSNCELMAVVKAEAYGHGMYQIAAYMNQIGVKTFAVATIDEGIQLRRYDILGEILILGYTSPARAGELQKYELTQTLIDYDYALLLNKQNYNIKAHIKVDTGMHRLGFDKADTEKITSVFGMKHIEICGIYTHLCVSDSLDKEDIRFTNIQIDSFYELLEKLKKKHIELPKTHIQSSYGLLNYPELKCDYVRTGVLLYGVLSSPNDKTKLHLDLRPVLSLKSKVVLLRVIKKGESVGYGRAFIADKNRLIAILPIGYADGFPRNLSCQKSHVLINGHQAPVVGKICMDQLAVDVTDIPNIAIGMEATLIGKDEIAAPVVADNSGSITNELLCRLGQRLKVITTDLDGKY</sequence>
<gene>
    <name evidence="8" type="ORF">SAMN05216529_102420</name>
</gene>
<dbReference type="Gene3D" id="3.20.20.10">
    <property type="entry name" value="Alanine racemase"/>
    <property type="match status" value="1"/>
</dbReference>
<dbReference type="AlphaFoldDB" id="A0A316A136"/>
<dbReference type="InterPro" id="IPR020622">
    <property type="entry name" value="Ala_racemase_pyridoxalP-BS"/>
</dbReference>